<name>A0ABV7V169_9SPHN</name>
<evidence type="ECO:0000313" key="5">
    <source>
        <dbReference type="EMBL" id="MFC3670596.1"/>
    </source>
</evidence>
<dbReference type="EMBL" id="JBHRYE010000007">
    <property type="protein sequence ID" value="MFC3670596.1"/>
    <property type="molecule type" value="Genomic_DNA"/>
</dbReference>
<dbReference type="RefSeq" id="WP_191323103.1">
    <property type="nucleotide sequence ID" value="NZ_BMZP01000003.1"/>
</dbReference>
<gene>
    <name evidence="5" type="ORF">ACFOOT_04080</name>
</gene>
<sequence>MPLDPNRFPAMLRPGLVALAEDMAAHGTQRSDPTRAVMALMGDRWTALILQVLMIGTWRHADLRRALSQLSAEQAISQRVLTLKLRTLERDGFVVRHATADVPPRVSYGLTPLGLDLAGQVRALIDWVNARGPAIAAARAAFDTRHDEP</sequence>
<dbReference type="InterPro" id="IPR002577">
    <property type="entry name" value="HTH_HxlR"/>
</dbReference>
<dbReference type="PANTHER" id="PTHR33204:SF18">
    <property type="entry name" value="TRANSCRIPTIONAL REGULATORY PROTEIN"/>
    <property type="match status" value="1"/>
</dbReference>
<keyword evidence="6" id="KW-1185">Reference proteome</keyword>
<organism evidence="5 6">
    <name type="scientific">Novosphingobium pokkalii</name>
    <dbReference type="NCBI Taxonomy" id="1770194"/>
    <lineage>
        <taxon>Bacteria</taxon>
        <taxon>Pseudomonadati</taxon>
        <taxon>Pseudomonadota</taxon>
        <taxon>Alphaproteobacteria</taxon>
        <taxon>Sphingomonadales</taxon>
        <taxon>Sphingomonadaceae</taxon>
        <taxon>Novosphingobium</taxon>
    </lineage>
</organism>
<dbReference type="PROSITE" id="PS51118">
    <property type="entry name" value="HTH_HXLR"/>
    <property type="match status" value="1"/>
</dbReference>
<dbReference type="PANTHER" id="PTHR33204">
    <property type="entry name" value="TRANSCRIPTIONAL REGULATOR, MARR FAMILY"/>
    <property type="match status" value="1"/>
</dbReference>
<comment type="caution">
    <text evidence="5">The sequence shown here is derived from an EMBL/GenBank/DDBJ whole genome shotgun (WGS) entry which is preliminary data.</text>
</comment>
<keyword evidence="3" id="KW-0804">Transcription</keyword>
<protein>
    <submittedName>
        <fullName evidence="5">Winged helix-turn-helix transcriptional regulator</fullName>
    </submittedName>
</protein>
<dbReference type="InterPro" id="IPR036388">
    <property type="entry name" value="WH-like_DNA-bd_sf"/>
</dbReference>
<dbReference type="InterPro" id="IPR036390">
    <property type="entry name" value="WH_DNA-bd_sf"/>
</dbReference>
<keyword evidence="2" id="KW-0238">DNA-binding</keyword>
<evidence type="ECO:0000256" key="1">
    <source>
        <dbReference type="ARBA" id="ARBA00023015"/>
    </source>
</evidence>
<reference evidence="6" key="1">
    <citation type="journal article" date="2019" name="Int. J. Syst. Evol. Microbiol.">
        <title>The Global Catalogue of Microorganisms (GCM) 10K type strain sequencing project: providing services to taxonomists for standard genome sequencing and annotation.</title>
        <authorList>
            <consortium name="The Broad Institute Genomics Platform"/>
            <consortium name="The Broad Institute Genome Sequencing Center for Infectious Disease"/>
            <person name="Wu L."/>
            <person name="Ma J."/>
        </authorList>
    </citation>
    <scope>NUCLEOTIDE SEQUENCE [LARGE SCALE GENOMIC DNA]</scope>
    <source>
        <strain evidence="6">KCTC 42224</strain>
    </source>
</reference>
<accession>A0ABV7V169</accession>
<dbReference type="Gene3D" id="1.10.10.10">
    <property type="entry name" value="Winged helix-like DNA-binding domain superfamily/Winged helix DNA-binding domain"/>
    <property type="match status" value="1"/>
</dbReference>
<proteinExistence type="predicted"/>
<evidence type="ECO:0000256" key="3">
    <source>
        <dbReference type="ARBA" id="ARBA00023163"/>
    </source>
</evidence>
<dbReference type="Proteomes" id="UP001595683">
    <property type="component" value="Unassembled WGS sequence"/>
</dbReference>
<evidence type="ECO:0000313" key="6">
    <source>
        <dbReference type="Proteomes" id="UP001595683"/>
    </source>
</evidence>
<feature type="domain" description="HTH hxlR-type" evidence="4">
    <location>
        <begin position="32"/>
        <end position="136"/>
    </location>
</feature>
<dbReference type="SUPFAM" id="SSF46785">
    <property type="entry name" value="Winged helix' DNA-binding domain"/>
    <property type="match status" value="1"/>
</dbReference>
<keyword evidence="1" id="KW-0805">Transcription regulation</keyword>
<dbReference type="Pfam" id="PF01638">
    <property type="entry name" value="HxlR"/>
    <property type="match status" value="1"/>
</dbReference>
<evidence type="ECO:0000256" key="2">
    <source>
        <dbReference type="ARBA" id="ARBA00023125"/>
    </source>
</evidence>
<evidence type="ECO:0000259" key="4">
    <source>
        <dbReference type="PROSITE" id="PS51118"/>
    </source>
</evidence>